<feature type="transmembrane region" description="Helical" evidence="7">
    <location>
        <begin position="18"/>
        <end position="37"/>
    </location>
</feature>
<keyword evidence="7" id="KW-0813">Transport</keyword>
<dbReference type="RefSeq" id="WP_316972369.1">
    <property type="nucleotide sequence ID" value="NZ_JAWIIJ010000001.1"/>
</dbReference>
<dbReference type="InterPro" id="IPR049278">
    <property type="entry name" value="MS_channel_C"/>
</dbReference>
<dbReference type="InterPro" id="IPR023408">
    <property type="entry name" value="MscS_beta-dom_sf"/>
</dbReference>
<feature type="domain" description="Mechanosensitive ion channel MscS C-terminal" evidence="10">
    <location>
        <begin position="175"/>
        <end position="257"/>
    </location>
</feature>
<dbReference type="EMBL" id="JAWIIJ010000001">
    <property type="protein sequence ID" value="MDV2077401.1"/>
    <property type="molecule type" value="Genomic_DNA"/>
</dbReference>
<dbReference type="Gene3D" id="1.10.287.1260">
    <property type="match status" value="1"/>
</dbReference>
<evidence type="ECO:0000256" key="8">
    <source>
        <dbReference type="SAM" id="MobiDB-lite"/>
    </source>
</evidence>
<reference evidence="11 12" key="1">
    <citation type="submission" date="2023-10" db="EMBL/GenBank/DDBJ databases">
        <title>Characteristics and mechanism of a salt-tolerant marine origin heterotrophic nitrifying- aerobic denitrifying bacteria Marinobacter xestospongiae HN1.</title>
        <authorList>
            <person name="Qi R."/>
        </authorList>
    </citation>
    <scope>NUCLEOTIDE SEQUENCE [LARGE SCALE GENOMIC DNA]</scope>
    <source>
        <strain evidence="11 12">HN1</strain>
    </source>
</reference>
<feature type="region of interest" description="Disordered" evidence="8">
    <location>
        <begin position="286"/>
        <end position="307"/>
    </location>
</feature>
<feature type="compositionally biased region" description="Basic and acidic residues" evidence="8">
    <location>
        <begin position="290"/>
        <end position="307"/>
    </location>
</feature>
<comment type="caution">
    <text evidence="11">The sequence shown here is derived from an EMBL/GenBank/DDBJ whole genome shotgun (WGS) entry which is preliminary data.</text>
</comment>
<dbReference type="InterPro" id="IPR006685">
    <property type="entry name" value="MscS_channel_2nd"/>
</dbReference>
<dbReference type="Proteomes" id="UP001269819">
    <property type="component" value="Unassembled WGS sequence"/>
</dbReference>
<keyword evidence="4 7" id="KW-0812">Transmembrane</keyword>
<keyword evidence="7" id="KW-0407">Ion channel</keyword>
<keyword evidence="12" id="KW-1185">Reference proteome</keyword>
<dbReference type="Pfam" id="PF21082">
    <property type="entry name" value="MS_channel_3rd"/>
    <property type="match status" value="1"/>
</dbReference>
<feature type="transmembrane region" description="Helical" evidence="7">
    <location>
        <begin position="57"/>
        <end position="74"/>
    </location>
</feature>
<dbReference type="InterPro" id="IPR045275">
    <property type="entry name" value="MscS_archaea/bacteria_type"/>
</dbReference>
<dbReference type="SUPFAM" id="SSF82689">
    <property type="entry name" value="Mechanosensitive channel protein MscS (YggB), C-terminal domain"/>
    <property type="match status" value="1"/>
</dbReference>
<keyword evidence="3" id="KW-1003">Cell membrane</keyword>
<sequence length="307" mass="33910">MLEEVEQSLWEVLTAIPWAKWFAALFLLVAGVVLASLAARAVSRMARNRLSLHHTVMFRRVVFYLVLAIFVMAAMREAGFSLDVLLGAAGILTVAIGFASQTSASNMISGLFLLVERPFELGDFIEVEATIGEVVGIDMLSVKLRTADNLYVRIPNETLIKTRVVNRSRFPIRRIDLVIGIAYAEDVERVEGLLLALAERSQECLEEPKAFVLVTGFGPSSVDLQFSFWVPRDKVLEGRSNMMVAVKRTLDAEGVEIPFPHTSVYAGSHSEPFKVQLLSASPAEVASDAQEEHVHNNQKKEASDVSH</sequence>
<evidence type="ECO:0000256" key="3">
    <source>
        <dbReference type="ARBA" id="ARBA00022475"/>
    </source>
</evidence>
<evidence type="ECO:0000313" key="12">
    <source>
        <dbReference type="Proteomes" id="UP001269819"/>
    </source>
</evidence>
<dbReference type="SUPFAM" id="SSF82861">
    <property type="entry name" value="Mechanosensitive channel protein MscS (YggB), transmembrane region"/>
    <property type="match status" value="1"/>
</dbReference>
<dbReference type="InterPro" id="IPR010920">
    <property type="entry name" value="LSM_dom_sf"/>
</dbReference>
<evidence type="ECO:0000256" key="4">
    <source>
        <dbReference type="ARBA" id="ARBA00022692"/>
    </source>
</evidence>
<evidence type="ECO:0000256" key="1">
    <source>
        <dbReference type="ARBA" id="ARBA00004651"/>
    </source>
</evidence>
<comment type="subcellular location">
    <subcellularLocation>
        <location evidence="7">Cell inner membrane</location>
        <topology evidence="7">Multi-pass membrane protein</topology>
    </subcellularLocation>
    <subcellularLocation>
        <location evidence="1">Cell membrane</location>
        <topology evidence="1">Multi-pass membrane protein</topology>
    </subcellularLocation>
</comment>
<dbReference type="Gene3D" id="3.30.70.100">
    <property type="match status" value="1"/>
</dbReference>
<accession>A0ABU3VT82</accession>
<proteinExistence type="inferred from homology"/>
<dbReference type="Pfam" id="PF00924">
    <property type="entry name" value="MS_channel_2nd"/>
    <property type="match status" value="1"/>
</dbReference>
<evidence type="ECO:0000256" key="6">
    <source>
        <dbReference type="ARBA" id="ARBA00023136"/>
    </source>
</evidence>
<name>A0ABU3VT82_9GAMM</name>
<feature type="transmembrane region" description="Helical" evidence="7">
    <location>
        <begin position="80"/>
        <end position="99"/>
    </location>
</feature>
<dbReference type="PANTHER" id="PTHR30221">
    <property type="entry name" value="SMALL-CONDUCTANCE MECHANOSENSITIVE CHANNEL"/>
    <property type="match status" value="1"/>
</dbReference>
<dbReference type="SUPFAM" id="SSF50182">
    <property type="entry name" value="Sm-like ribonucleoproteins"/>
    <property type="match status" value="1"/>
</dbReference>
<evidence type="ECO:0000313" key="11">
    <source>
        <dbReference type="EMBL" id="MDV2077401.1"/>
    </source>
</evidence>
<keyword evidence="7" id="KW-0406">Ion transport</keyword>
<evidence type="ECO:0000256" key="2">
    <source>
        <dbReference type="ARBA" id="ARBA00008017"/>
    </source>
</evidence>
<dbReference type="PANTHER" id="PTHR30221:SF20">
    <property type="entry name" value="SMALL-CONDUCTANCE MECHANOSENSITIVE CHANNEL"/>
    <property type="match status" value="1"/>
</dbReference>
<comment type="caution">
    <text evidence="7">Lacks conserved residue(s) required for the propagation of feature annotation.</text>
</comment>
<comment type="subunit">
    <text evidence="7">Homoheptamer.</text>
</comment>
<organism evidence="11 12">
    <name type="scientific">Marinobacter xestospongiae</name>
    <dbReference type="NCBI Taxonomy" id="994319"/>
    <lineage>
        <taxon>Bacteria</taxon>
        <taxon>Pseudomonadati</taxon>
        <taxon>Pseudomonadota</taxon>
        <taxon>Gammaproteobacteria</taxon>
        <taxon>Pseudomonadales</taxon>
        <taxon>Marinobacteraceae</taxon>
        <taxon>Marinobacter</taxon>
    </lineage>
</organism>
<evidence type="ECO:0000256" key="5">
    <source>
        <dbReference type="ARBA" id="ARBA00022989"/>
    </source>
</evidence>
<gene>
    <name evidence="11" type="ORF">RYS15_01835</name>
</gene>
<keyword evidence="6 7" id="KW-0472">Membrane</keyword>
<dbReference type="InterPro" id="IPR011014">
    <property type="entry name" value="MscS_channel_TM-2"/>
</dbReference>
<feature type="domain" description="Mechanosensitive ion channel MscS" evidence="9">
    <location>
        <begin position="103"/>
        <end position="169"/>
    </location>
</feature>
<evidence type="ECO:0000256" key="7">
    <source>
        <dbReference type="RuleBase" id="RU369025"/>
    </source>
</evidence>
<dbReference type="Gene3D" id="2.30.30.60">
    <property type="match status" value="1"/>
</dbReference>
<keyword evidence="7" id="KW-0997">Cell inner membrane</keyword>
<protein>
    <recommendedName>
        <fullName evidence="7">Small-conductance mechanosensitive channel</fullName>
    </recommendedName>
</protein>
<comment type="function">
    <text evidence="7">Mechanosensitive channel that participates in the regulation of osmotic pressure changes within the cell, opening in response to stretch forces in the membrane lipid bilayer, without the need for other proteins. Contributes to normal resistance to hypoosmotic shock. Forms an ion channel of 1.0 nanosiemens conductance with a slight preference for anions.</text>
</comment>
<evidence type="ECO:0000259" key="10">
    <source>
        <dbReference type="Pfam" id="PF21082"/>
    </source>
</evidence>
<dbReference type="InterPro" id="IPR011066">
    <property type="entry name" value="MscS_channel_C_sf"/>
</dbReference>
<evidence type="ECO:0000259" key="9">
    <source>
        <dbReference type="Pfam" id="PF00924"/>
    </source>
</evidence>
<keyword evidence="5 7" id="KW-1133">Transmembrane helix</keyword>
<comment type="similarity">
    <text evidence="2 7">Belongs to the MscS (TC 1.A.23) family.</text>
</comment>